<protein>
    <recommendedName>
        <fullName evidence="6">Zn(2)-C6 fungal-type domain-containing protein</fullName>
    </recommendedName>
</protein>
<evidence type="ECO:0000256" key="1">
    <source>
        <dbReference type="ARBA" id="ARBA00023015"/>
    </source>
</evidence>
<dbReference type="Pfam" id="PF00172">
    <property type="entry name" value="Zn_clus"/>
    <property type="match status" value="1"/>
</dbReference>
<proteinExistence type="predicted"/>
<dbReference type="GO" id="GO:0003677">
    <property type="term" value="F:DNA binding"/>
    <property type="evidence" value="ECO:0007669"/>
    <property type="project" value="UniProtKB-KW"/>
</dbReference>
<dbReference type="AlphaFoldDB" id="A0A178DCM3"/>
<organism evidence="7 8">
    <name type="scientific">Fonsecaea nubica</name>
    <dbReference type="NCBI Taxonomy" id="856822"/>
    <lineage>
        <taxon>Eukaryota</taxon>
        <taxon>Fungi</taxon>
        <taxon>Dikarya</taxon>
        <taxon>Ascomycota</taxon>
        <taxon>Pezizomycotina</taxon>
        <taxon>Eurotiomycetes</taxon>
        <taxon>Chaetothyriomycetidae</taxon>
        <taxon>Chaetothyriales</taxon>
        <taxon>Herpotrichiellaceae</taxon>
        <taxon>Fonsecaea</taxon>
    </lineage>
</organism>
<gene>
    <name evidence="7" type="ORF">AYO20_02061</name>
</gene>
<evidence type="ECO:0000313" key="7">
    <source>
        <dbReference type="EMBL" id="OAL38855.1"/>
    </source>
</evidence>
<dbReference type="InterPro" id="IPR053181">
    <property type="entry name" value="EcdB-like_regulator"/>
</dbReference>
<keyword evidence="3" id="KW-0804">Transcription</keyword>
<dbReference type="CDD" id="cd00067">
    <property type="entry name" value="GAL4"/>
    <property type="match status" value="1"/>
</dbReference>
<keyword evidence="8" id="KW-1185">Reference proteome</keyword>
<dbReference type="PANTHER" id="PTHR47785">
    <property type="entry name" value="ZN(II)2CYS6 TRANSCRIPTION FACTOR (EUROFUNG)-RELATED-RELATED"/>
    <property type="match status" value="1"/>
</dbReference>
<dbReference type="Proteomes" id="UP000185904">
    <property type="component" value="Unassembled WGS sequence"/>
</dbReference>
<dbReference type="Gene3D" id="4.10.240.10">
    <property type="entry name" value="Zn(2)-C6 fungal-type DNA-binding domain"/>
    <property type="match status" value="1"/>
</dbReference>
<accession>A0A178DCM3</accession>
<feature type="region of interest" description="Disordered" evidence="5">
    <location>
        <begin position="75"/>
        <end position="97"/>
    </location>
</feature>
<dbReference type="GO" id="GO:0008270">
    <property type="term" value="F:zinc ion binding"/>
    <property type="evidence" value="ECO:0007669"/>
    <property type="project" value="InterPro"/>
</dbReference>
<keyword evidence="1" id="KW-0805">Transcription regulation</keyword>
<evidence type="ECO:0000256" key="4">
    <source>
        <dbReference type="ARBA" id="ARBA00023242"/>
    </source>
</evidence>
<dbReference type="EMBL" id="LVCJ01000008">
    <property type="protein sequence ID" value="OAL38855.1"/>
    <property type="molecule type" value="Genomic_DNA"/>
</dbReference>
<evidence type="ECO:0000256" key="2">
    <source>
        <dbReference type="ARBA" id="ARBA00023125"/>
    </source>
</evidence>
<dbReference type="InterPro" id="IPR036864">
    <property type="entry name" value="Zn2-C6_fun-type_DNA-bd_sf"/>
</dbReference>
<evidence type="ECO:0000256" key="5">
    <source>
        <dbReference type="SAM" id="MobiDB-lite"/>
    </source>
</evidence>
<comment type="caution">
    <text evidence="7">The sequence shown here is derived from an EMBL/GenBank/DDBJ whole genome shotgun (WGS) entry which is preliminary data.</text>
</comment>
<keyword evidence="2" id="KW-0238">DNA-binding</keyword>
<feature type="domain" description="Zn(2)-C6 fungal-type" evidence="6">
    <location>
        <begin position="16"/>
        <end position="55"/>
    </location>
</feature>
<dbReference type="GeneID" id="34585485"/>
<dbReference type="OrthoDB" id="6133115at2759"/>
<dbReference type="SMART" id="SM00066">
    <property type="entry name" value="GAL4"/>
    <property type="match status" value="1"/>
</dbReference>
<evidence type="ECO:0000313" key="8">
    <source>
        <dbReference type="Proteomes" id="UP000185904"/>
    </source>
</evidence>
<dbReference type="GO" id="GO:0000981">
    <property type="term" value="F:DNA-binding transcription factor activity, RNA polymerase II-specific"/>
    <property type="evidence" value="ECO:0007669"/>
    <property type="project" value="InterPro"/>
</dbReference>
<dbReference type="PANTHER" id="PTHR47785:SF6">
    <property type="entry name" value="ZN(II)2CYS6 TRANSCRIPTION FACTOR (EUROFUNG)"/>
    <property type="match status" value="1"/>
</dbReference>
<name>A0A178DCM3_9EURO</name>
<sequence length="584" mass="65960">MDSGDLDGDGPLVKKPRLFIARQKKMRCDEGQPCGPCRTVGLECSYGERKATKNEVSLSMILHKLERMDAKIDSLSVPPAPAPTPTTQPSLPAESPAGSILSKSTPILFSARCMLSWPAVRDLLPPSLRAVPDDYALKLEDQRPKLPRPARSQDIDILADFSISTVRELSNAYFTTFNLAHPVLDRKQYFQQTLGNAINGGFGYDADSCIVLMTMALGTFGTRAINECQQQRHETRARHSPVRPPTEPLGLAFYNEARKRNGFLEGDHTIQTCQFYLLAMLYHAQLIRPVDCWSMSMRAAVICLKLWYRPPEADEWTLDMYSRLYWITVMFQTVLTQELTGLAMSQIRDLEDSVPLPKFVSFPSGYPPGQGEEDESFYHYHFLAQIAHRIFLSRVYTSLYYFVPSAHSPNAAVAQELYHQLDQWRSQLPAQLRFDDETPITGPDPLSEVLVVSLLRSRYFVAHYHLGRPFLYKALHHPTALTEYDQQRCKQALRAILKYSEVTESLLGVKGCMPLAFSWCGQALGQLLLMYAFRHTPALQDFLPEGWERWSERILQALQELSSLSPAVAKDAEIASILYSTAPG</sequence>
<keyword evidence="4" id="KW-0539">Nucleus</keyword>
<dbReference type="RefSeq" id="XP_022503867.1">
    <property type="nucleotide sequence ID" value="XM_022640367.1"/>
</dbReference>
<evidence type="ECO:0000259" key="6">
    <source>
        <dbReference type="SMART" id="SM00066"/>
    </source>
</evidence>
<reference evidence="7 8" key="1">
    <citation type="submission" date="2016-03" db="EMBL/GenBank/DDBJ databases">
        <title>The draft genome sequence of Fonsecaea nubica causative agent of cutaneous subcutaneous infection in human host.</title>
        <authorList>
            <person name="Costa F."/>
            <person name="Sybren D.H."/>
            <person name="Raittz R.T."/>
            <person name="Weiss V.A."/>
            <person name="Leao A.C."/>
            <person name="Gomes R."/>
            <person name="De Souza E.M."/>
            <person name="Pedrosa F.O."/>
            <person name="Steffens M.B."/>
            <person name="Bombassaro A."/>
            <person name="Tadra-Sfeir M.Z."/>
            <person name="Moreno L.F."/>
            <person name="Najafzadeh M.J."/>
            <person name="Felipe M.S."/>
            <person name="Teixeira M."/>
            <person name="Sun J."/>
            <person name="Xi L."/>
            <person name="Castro M.A."/>
            <person name="Vicente V.A."/>
        </authorList>
    </citation>
    <scope>NUCLEOTIDE SEQUENCE [LARGE SCALE GENOMIC DNA]</scope>
    <source>
        <strain evidence="7 8">CBS 269.64</strain>
    </source>
</reference>
<evidence type="ECO:0000256" key="3">
    <source>
        <dbReference type="ARBA" id="ARBA00023163"/>
    </source>
</evidence>
<dbReference type="CDD" id="cd12148">
    <property type="entry name" value="fungal_TF_MHR"/>
    <property type="match status" value="1"/>
</dbReference>
<dbReference type="InterPro" id="IPR001138">
    <property type="entry name" value="Zn2Cys6_DnaBD"/>
</dbReference>
<dbReference type="SUPFAM" id="SSF57701">
    <property type="entry name" value="Zn2/Cys6 DNA-binding domain"/>
    <property type="match status" value="1"/>
</dbReference>